<dbReference type="Pfam" id="PF15510">
    <property type="entry name" value="CENP-W"/>
    <property type="match status" value="1"/>
</dbReference>
<dbReference type="GO" id="GO:0003677">
    <property type="term" value="F:DNA binding"/>
    <property type="evidence" value="ECO:0007669"/>
    <property type="project" value="InterPro"/>
</dbReference>
<comment type="similarity">
    <text evidence="7">Belongs to the CENP-W/WIP1 family.</text>
</comment>
<reference evidence="8" key="3">
    <citation type="submission" date="2025-09" db="UniProtKB">
        <authorList>
            <consortium name="Ensembl"/>
        </authorList>
    </citation>
    <scope>IDENTIFICATION</scope>
</reference>
<protein>
    <recommendedName>
        <fullName evidence="10">Centromere protein W</fullName>
    </recommendedName>
</protein>
<dbReference type="FunCoup" id="A0A668ARL9">
    <property type="interactions" value="574"/>
</dbReference>
<keyword evidence="9" id="KW-1185">Reference proteome</keyword>
<dbReference type="GO" id="GO:0046982">
    <property type="term" value="F:protein heterodimerization activity"/>
    <property type="evidence" value="ECO:0007669"/>
    <property type="project" value="InterPro"/>
</dbReference>
<evidence type="ECO:0000313" key="9">
    <source>
        <dbReference type="Proteomes" id="UP000472263"/>
    </source>
</evidence>
<dbReference type="AlphaFoldDB" id="A0A668ARL9"/>
<evidence type="ECO:0000256" key="6">
    <source>
        <dbReference type="ARBA" id="ARBA00023328"/>
    </source>
</evidence>
<dbReference type="InterPro" id="IPR028847">
    <property type="entry name" value="CENP-W"/>
</dbReference>
<dbReference type="SUPFAM" id="SSF47113">
    <property type="entry name" value="Histone-fold"/>
    <property type="match status" value="1"/>
</dbReference>
<keyword evidence="3" id="KW-0158">Chromosome</keyword>
<keyword evidence="5" id="KW-0539">Nucleus</keyword>
<reference evidence="8" key="2">
    <citation type="submission" date="2025-08" db="UniProtKB">
        <authorList>
            <consortium name="Ensembl"/>
        </authorList>
    </citation>
    <scope>IDENTIFICATION</scope>
</reference>
<dbReference type="RefSeq" id="XP_029903283.1">
    <property type="nucleotide sequence ID" value="XM_030047423.1"/>
</dbReference>
<evidence type="ECO:0000256" key="1">
    <source>
        <dbReference type="ARBA" id="ARBA00004123"/>
    </source>
</evidence>
<dbReference type="GeneTree" id="ENSGT00940000172416"/>
<dbReference type="GeneID" id="115356307"/>
<proteinExistence type="inferred from homology"/>
<dbReference type="GO" id="GO:0007059">
    <property type="term" value="P:chromosome segregation"/>
    <property type="evidence" value="ECO:0007669"/>
    <property type="project" value="TreeGrafter"/>
</dbReference>
<dbReference type="InParanoid" id="A0A668ARL9"/>
<comment type="subcellular location">
    <subcellularLocation>
        <location evidence="2">Chromosome</location>
        <location evidence="2">Centromere</location>
        <location evidence="2">Kinetochore</location>
    </subcellularLocation>
    <subcellularLocation>
        <location evidence="1">Nucleus</location>
    </subcellularLocation>
</comment>
<sequence>MIKKAPRSQLKALIKTKAKSNVNLRPAADAMVELVILLFLNGLAEEARATAVEDRSATIRAKHLRAVSKKMLKKARG</sequence>
<dbReference type="GO" id="GO:0005654">
    <property type="term" value="C:nucleoplasm"/>
    <property type="evidence" value="ECO:0007669"/>
    <property type="project" value="TreeGrafter"/>
</dbReference>
<dbReference type="GO" id="GO:0000776">
    <property type="term" value="C:kinetochore"/>
    <property type="evidence" value="ECO:0007669"/>
    <property type="project" value="UniProtKB-KW"/>
</dbReference>
<accession>A0A668ARL9</accession>
<dbReference type="OrthoDB" id="2543597at2759"/>
<keyword evidence="6" id="KW-0137">Centromere</keyword>
<evidence type="ECO:0008006" key="10">
    <source>
        <dbReference type="Google" id="ProtNLM"/>
    </source>
</evidence>
<dbReference type="CTD" id="387103"/>
<dbReference type="GO" id="GO:0051382">
    <property type="term" value="P:kinetochore assembly"/>
    <property type="evidence" value="ECO:0007669"/>
    <property type="project" value="InterPro"/>
</dbReference>
<dbReference type="GO" id="GO:0000278">
    <property type="term" value="P:mitotic cell cycle"/>
    <property type="evidence" value="ECO:0007669"/>
    <property type="project" value="InterPro"/>
</dbReference>
<organism evidence="8 9">
    <name type="scientific">Myripristis murdjan</name>
    <name type="common">pinecone soldierfish</name>
    <dbReference type="NCBI Taxonomy" id="586833"/>
    <lineage>
        <taxon>Eukaryota</taxon>
        <taxon>Metazoa</taxon>
        <taxon>Chordata</taxon>
        <taxon>Craniata</taxon>
        <taxon>Vertebrata</taxon>
        <taxon>Euteleostomi</taxon>
        <taxon>Actinopterygii</taxon>
        <taxon>Neopterygii</taxon>
        <taxon>Teleostei</taxon>
        <taxon>Neoteleostei</taxon>
        <taxon>Acanthomorphata</taxon>
        <taxon>Holocentriformes</taxon>
        <taxon>Holocentridae</taxon>
        <taxon>Myripristis</taxon>
    </lineage>
</organism>
<dbReference type="PANTHER" id="PTHR34832:SF1">
    <property type="entry name" value="CENTROMERE PROTEIN W"/>
    <property type="match status" value="1"/>
</dbReference>
<evidence type="ECO:0000256" key="3">
    <source>
        <dbReference type="ARBA" id="ARBA00022454"/>
    </source>
</evidence>
<keyword evidence="4" id="KW-0995">Kinetochore</keyword>
<dbReference type="Ensembl" id="ENSMMDT00005048853.1">
    <property type="protein sequence ID" value="ENSMMDP00005047906.1"/>
    <property type="gene ID" value="ENSMMDG00005021811.1"/>
</dbReference>
<evidence type="ECO:0000313" key="8">
    <source>
        <dbReference type="Ensembl" id="ENSMMDP00005047906.1"/>
    </source>
</evidence>
<dbReference type="InterPro" id="IPR052484">
    <property type="entry name" value="CENP-W/WIP1"/>
</dbReference>
<dbReference type="Gene3D" id="1.10.20.10">
    <property type="entry name" value="Histone, subunit A"/>
    <property type="match status" value="1"/>
</dbReference>
<dbReference type="PANTHER" id="PTHR34832">
    <property type="entry name" value="CENTROMERE PROTEIN W"/>
    <property type="match status" value="1"/>
</dbReference>
<dbReference type="Proteomes" id="UP000472263">
    <property type="component" value="Chromosome 24"/>
</dbReference>
<evidence type="ECO:0000256" key="4">
    <source>
        <dbReference type="ARBA" id="ARBA00022838"/>
    </source>
</evidence>
<evidence type="ECO:0000256" key="2">
    <source>
        <dbReference type="ARBA" id="ARBA00004629"/>
    </source>
</evidence>
<evidence type="ECO:0000256" key="5">
    <source>
        <dbReference type="ARBA" id="ARBA00023242"/>
    </source>
</evidence>
<name>A0A668ARL9_9TELE</name>
<gene>
    <name evidence="8" type="primary">cenpw</name>
</gene>
<dbReference type="InterPro" id="IPR009072">
    <property type="entry name" value="Histone-fold"/>
</dbReference>
<evidence type="ECO:0000256" key="7">
    <source>
        <dbReference type="ARBA" id="ARBA00038432"/>
    </source>
</evidence>
<reference evidence="8" key="1">
    <citation type="submission" date="2019-06" db="EMBL/GenBank/DDBJ databases">
        <authorList>
            <consortium name="Wellcome Sanger Institute Data Sharing"/>
        </authorList>
    </citation>
    <scope>NUCLEOTIDE SEQUENCE [LARGE SCALE GENOMIC DNA]</scope>
</reference>
<dbReference type="CDD" id="cd13732">
    <property type="entry name" value="HFD_CENP-W"/>
    <property type="match status" value="1"/>
</dbReference>